<dbReference type="Proteomes" id="UP000824229">
    <property type="component" value="Unassembled WGS sequence"/>
</dbReference>
<reference evidence="1" key="2">
    <citation type="submission" date="2021-04" db="EMBL/GenBank/DDBJ databases">
        <authorList>
            <person name="Gilroy R."/>
        </authorList>
    </citation>
    <scope>NUCLEOTIDE SEQUENCE</scope>
    <source>
        <strain evidence="1">B5-657</strain>
    </source>
</reference>
<dbReference type="InterPro" id="IPR018708">
    <property type="entry name" value="DUF2225"/>
</dbReference>
<protein>
    <submittedName>
        <fullName evidence="1">DUF2225 domain-containing protein</fullName>
    </submittedName>
</protein>
<accession>A0A9E2KA24</accession>
<dbReference type="Pfam" id="PF09986">
    <property type="entry name" value="DUF2225"/>
    <property type="match status" value="1"/>
</dbReference>
<gene>
    <name evidence="1" type="ORF">H9872_03710</name>
</gene>
<name>A0A9E2KA24_9FIRM</name>
<evidence type="ECO:0000313" key="1">
    <source>
        <dbReference type="EMBL" id="MBU3803844.1"/>
    </source>
</evidence>
<proteinExistence type="predicted"/>
<dbReference type="AlphaFoldDB" id="A0A9E2KA24"/>
<comment type="caution">
    <text evidence="1">The sequence shown here is derived from an EMBL/GenBank/DDBJ whole genome shotgun (WGS) entry which is preliminary data.</text>
</comment>
<reference evidence="1" key="1">
    <citation type="journal article" date="2021" name="PeerJ">
        <title>Extensive microbial diversity within the chicken gut microbiome revealed by metagenomics and culture.</title>
        <authorList>
            <person name="Gilroy R."/>
            <person name="Ravi A."/>
            <person name="Getino M."/>
            <person name="Pursley I."/>
            <person name="Horton D.L."/>
            <person name="Alikhan N.F."/>
            <person name="Baker D."/>
            <person name="Gharbi K."/>
            <person name="Hall N."/>
            <person name="Watson M."/>
            <person name="Adriaenssens E.M."/>
            <person name="Foster-Nyarko E."/>
            <person name="Jarju S."/>
            <person name="Secka A."/>
            <person name="Antonio M."/>
            <person name="Oren A."/>
            <person name="Chaudhuri R.R."/>
            <person name="La Ragione R."/>
            <person name="Hildebrand F."/>
            <person name="Pallen M.J."/>
        </authorList>
    </citation>
    <scope>NUCLEOTIDE SEQUENCE</scope>
    <source>
        <strain evidence="1">B5-657</strain>
    </source>
</reference>
<evidence type="ECO:0000313" key="2">
    <source>
        <dbReference type="Proteomes" id="UP000824229"/>
    </source>
</evidence>
<organism evidence="1 2">
    <name type="scientific">Candidatus Cellulosilyticum pullistercoris</name>
    <dbReference type="NCBI Taxonomy" id="2838521"/>
    <lineage>
        <taxon>Bacteria</taxon>
        <taxon>Bacillati</taxon>
        <taxon>Bacillota</taxon>
        <taxon>Clostridia</taxon>
        <taxon>Lachnospirales</taxon>
        <taxon>Cellulosilyticaceae</taxon>
        <taxon>Cellulosilyticum</taxon>
    </lineage>
</organism>
<sequence>MCISDDIKDALYDKSYTCPLCNETFKSKAIRSGRNQLVSIDVDLCAHYSLINPLLYDVIVCPSCGYSVLSKTLGPLLPKQKEWLKAQFSKDKPHPSYHEYPTIEEAILKHKLALVACITRKSKIGEQAYIALHIAWLYRDLGNTQEEYDFLERAYTGLCEAFSTDSFPILGMDELTFTYLIAAVAYKLDKKEICKQYLSTILSAVGCPPRIKDHALSLKQKLISS</sequence>
<dbReference type="EMBL" id="JAHLFQ010000074">
    <property type="protein sequence ID" value="MBU3803844.1"/>
    <property type="molecule type" value="Genomic_DNA"/>
</dbReference>